<comment type="similarity">
    <text evidence="12">Belongs to the CRISPR-associated Cas9 family.</text>
</comment>
<feature type="binding site" evidence="12">
    <location>
        <position position="775"/>
    </location>
    <ligand>
        <name>Mg(2+)</name>
        <dbReference type="ChEBI" id="CHEBI:18420"/>
        <label>2</label>
    </ligand>
</feature>
<dbReference type="GO" id="GO:0051607">
    <property type="term" value="P:defense response to virus"/>
    <property type="evidence" value="ECO:0007669"/>
    <property type="project" value="UniProtKB-UniRule"/>
</dbReference>
<dbReference type="Pfam" id="PF18541">
    <property type="entry name" value="RuvC_III"/>
    <property type="match status" value="1"/>
</dbReference>
<feature type="binding site" evidence="12">
    <location>
        <position position="1034"/>
    </location>
    <ligand>
        <name>Mg(2+)</name>
        <dbReference type="ChEBI" id="CHEBI:18420"/>
        <label>2</label>
    </ligand>
</feature>
<evidence type="ECO:0000256" key="10">
    <source>
        <dbReference type="ARBA" id="ARBA00023211"/>
    </source>
</evidence>
<feature type="binding site" evidence="12">
    <location>
        <position position="775"/>
    </location>
    <ligand>
        <name>Mg(2+)</name>
        <dbReference type="ChEBI" id="CHEBI:18420"/>
        <label>1</label>
    </ligand>
</feature>
<evidence type="ECO:0000256" key="13">
    <source>
        <dbReference type="SAM" id="Coils"/>
    </source>
</evidence>
<keyword evidence="4 12" id="KW-0255">Endonuclease</keyword>
<keyword evidence="7 12" id="KW-0694">RNA-binding</keyword>
<evidence type="ECO:0000256" key="3">
    <source>
        <dbReference type="ARBA" id="ARBA00022723"/>
    </source>
</evidence>
<evidence type="ECO:0000256" key="7">
    <source>
        <dbReference type="ARBA" id="ARBA00022884"/>
    </source>
</evidence>
<comment type="subunit">
    <text evidence="11 12">Monomer. Binds crRNA and tracrRNA.</text>
</comment>
<keyword evidence="3 12" id="KW-0479">Metal-binding</keyword>
<keyword evidence="6 12" id="KW-0460">Magnesium</keyword>
<evidence type="ECO:0000256" key="5">
    <source>
        <dbReference type="ARBA" id="ARBA00022801"/>
    </source>
</evidence>
<keyword evidence="5 12" id="KW-0378">Hydrolase</keyword>
<comment type="domain">
    <text evidence="12">Has 2 endonuclease domains. The discontinuous RuvC-like domain cleaves the target DNA noncomplementary to crRNA while the HNH nuclease domain cleaves the target DNA complementary to crRNA.</text>
</comment>
<feature type="coiled-coil region" evidence="13">
    <location>
        <begin position="904"/>
        <end position="931"/>
    </location>
</feature>
<dbReference type="GO" id="GO:0004519">
    <property type="term" value="F:endonuclease activity"/>
    <property type="evidence" value="ECO:0007669"/>
    <property type="project" value="UniProtKB-UniRule"/>
</dbReference>
<dbReference type="RefSeq" id="WP_110308211.1">
    <property type="nucleotide sequence ID" value="NZ_QJHK01000023.1"/>
</dbReference>
<keyword evidence="16" id="KW-1185">Reference proteome</keyword>
<evidence type="ECO:0000313" key="15">
    <source>
        <dbReference type="EMBL" id="PXY39156.1"/>
    </source>
</evidence>
<keyword evidence="2 12" id="KW-0540">Nuclease</keyword>
<dbReference type="GO" id="GO:0003723">
    <property type="term" value="F:RNA binding"/>
    <property type="evidence" value="ECO:0007669"/>
    <property type="project" value="UniProtKB-UniRule"/>
</dbReference>
<feature type="binding site" evidence="12">
    <location>
        <position position="8"/>
    </location>
    <ligand>
        <name>Mg(2+)</name>
        <dbReference type="ChEBI" id="CHEBI:18420"/>
        <label>2</label>
    </ligand>
</feature>
<reference evidence="15 16" key="1">
    <citation type="submission" date="2018-05" db="EMBL/GenBank/DDBJ databases">
        <title>Flavobacterium sp. strain IMCC34759, incomplete genome.</title>
        <authorList>
            <person name="Joung Y."/>
            <person name="Cho J."/>
        </authorList>
    </citation>
    <scope>NUCLEOTIDE SEQUENCE [LARGE SCALE GENOMIC DNA]</scope>
    <source>
        <strain evidence="15 16">IMCC34759</strain>
    </source>
</reference>
<dbReference type="InterPro" id="IPR041383">
    <property type="entry name" value="RuvC_III"/>
</dbReference>
<protein>
    <recommendedName>
        <fullName evidence="12">CRISPR-associated endonuclease Cas9</fullName>
        <ecNumber evidence="12">3.1.-.-</ecNumber>
    </recommendedName>
</protein>
<dbReference type="InterPro" id="IPR033114">
    <property type="entry name" value="HNH_CAS9"/>
</dbReference>
<evidence type="ECO:0000256" key="11">
    <source>
        <dbReference type="ARBA" id="ARBA00046380"/>
    </source>
</evidence>
<organism evidence="15 16">
    <name type="scientific">Flavobacterium cheongpyeongense</name>
    <dbReference type="NCBI Taxonomy" id="2212651"/>
    <lineage>
        <taxon>Bacteria</taxon>
        <taxon>Pseudomonadati</taxon>
        <taxon>Bacteroidota</taxon>
        <taxon>Flavobacteriia</taxon>
        <taxon>Flavobacteriales</taxon>
        <taxon>Flavobacteriaceae</taxon>
        <taxon>Flavobacterium</taxon>
    </lineage>
</organism>
<evidence type="ECO:0000313" key="16">
    <source>
        <dbReference type="Proteomes" id="UP000247903"/>
    </source>
</evidence>
<feature type="binding site" evidence="12">
    <location>
        <position position="771"/>
    </location>
    <ligand>
        <name>Mg(2+)</name>
        <dbReference type="ChEBI" id="CHEBI:18420"/>
        <label>1</label>
    </ligand>
</feature>
<feature type="active site" description="For RuvC-like nuclease domain" evidence="12">
    <location>
        <position position="8"/>
    </location>
</feature>
<dbReference type="EC" id="3.1.-.-" evidence="12"/>
<dbReference type="GO" id="GO:0016787">
    <property type="term" value="F:hydrolase activity"/>
    <property type="evidence" value="ECO:0007669"/>
    <property type="project" value="UniProtKB-KW"/>
</dbReference>
<dbReference type="Pfam" id="PF13395">
    <property type="entry name" value="HNH_4"/>
    <property type="match status" value="1"/>
</dbReference>
<keyword evidence="8 12" id="KW-0051">Antiviral defense</keyword>
<feature type="binding site" evidence="12">
    <location>
        <position position="8"/>
    </location>
    <ligand>
        <name>Mg(2+)</name>
        <dbReference type="ChEBI" id="CHEBI:18420"/>
        <label>1</label>
    </ligand>
</feature>
<evidence type="ECO:0000256" key="6">
    <source>
        <dbReference type="ARBA" id="ARBA00022842"/>
    </source>
</evidence>
<comment type="function">
    <text evidence="12">CRISPR (clustered regularly interspaced short palindromic repeat) is an adaptive immune system that provides protection against mobile genetic elements (viruses, transposable elements and conjugative plasmids). CRISPR clusters contain spacers, sequences complementary to antecedent mobile elements, and target invading nucleic acids. CRISPR clusters are transcribed and processed into CRISPR RNA (crRNA). In type II CRISPR systems correct processing of pre-crRNA requires a trans-encoded small RNA (tracrRNA), endogenous ribonuclease 3 (rnc) and this protein. The tracrRNA serves as a guide for ribonuclease 3-aided processing of pre-crRNA. Subsequently Cas9/crRNA/tracrRNA endonucleolytically cleaves linear or circular dsDNA target complementary to the spacer; Cas9 is inactive in the absence of the 2 guide RNAs (gRNA). Cas9 recognizes the protospacer adjacent motif (PAM) in the CRISPR repeat sequences to help distinguish self versus nonself, as targets within the bacterial CRISPR locus do not have PAMs. PAM recognition is also required for catalytic activity.</text>
</comment>
<accession>A0A2V4BJJ2</accession>
<gene>
    <name evidence="12" type="primary">cas9</name>
    <name evidence="15" type="ORF">DMB65_18985</name>
</gene>
<keyword evidence="9 12" id="KW-0238">DNA-binding</keyword>
<dbReference type="PROSITE" id="PS51749">
    <property type="entry name" value="HNH_CAS9"/>
    <property type="match status" value="1"/>
</dbReference>
<name>A0A2V4BJJ2_9FLAO</name>
<feature type="domain" description="HNH Cas9-type" evidence="14">
    <location>
        <begin position="778"/>
        <end position="943"/>
    </location>
</feature>
<proteinExistence type="inferred from homology"/>
<keyword evidence="13" id="KW-0175">Coiled coil</keyword>
<dbReference type="GO" id="GO:0003677">
    <property type="term" value="F:DNA binding"/>
    <property type="evidence" value="ECO:0007669"/>
    <property type="project" value="UniProtKB-UniRule"/>
</dbReference>
<feature type="active site" description="Proton acceptor for HNH nuclease domain" evidence="12">
    <location>
        <position position="859"/>
    </location>
</feature>
<evidence type="ECO:0000256" key="9">
    <source>
        <dbReference type="ARBA" id="ARBA00023125"/>
    </source>
</evidence>
<dbReference type="OrthoDB" id="9777169at2"/>
<keyword evidence="10" id="KW-0464">Manganese</keyword>
<dbReference type="NCBIfam" id="TIGR01865">
    <property type="entry name" value="cas_Csn1"/>
    <property type="match status" value="2"/>
</dbReference>
<evidence type="ECO:0000256" key="12">
    <source>
        <dbReference type="HAMAP-Rule" id="MF_01480"/>
    </source>
</evidence>
<dbReference type="Proteomes" id="UP000247903">
    <property type="component" value="Unassembled WGS sequence"/>
</dbReference>
<evidence type="ECO:0000256" key="2">
    <source>
        <dbReference type="ARBA" id="ARBA00022722"/>
    </source>
</evidence>
<evidence type="ECO:0000256" key="1">
    <source>
        <dbReference type="ARBA" id="ARBA00001946"/>
    </source>
</evidence>
<dbReference type="Gene3D" id="3.30.420.10">
    <property type="entry name" value="Ribonuclease H-like superfamily/Ribonuclease H"/>
    <property type="match status" value="3"/>
</dbReference>
<dbReference type="GO" id="GO:0046872">
    <property type="term" value="F:metal ion binding"/>
    <property type="evidence" value="ECO:0007669"/>
    <property type="project" value="UniProtKB-UniRule"/>
</dbReference>
<dbReference type="InterPro" id="IPR036397">
    <property type="entry name" value="RNaseH_sf"/>
</dbReference>
<evidence type="ECO:0000256" key="4">
    <source>
        <dbReference type="ARBA" id="ARBA00022759"/>
    </source>
</evidence>
<evidence type="ECO:0000256" key="8">
    <source>
        <dbReference type="ARBA" id="ARBA00023118"/>
    </source>
</evidence>
<dbReference type="InterPro" id="IPR028629">
    <property type="entry name" value="Cas9"/>
</dbReference>
<evidence type="ECO:0000259" key="14">
    <source>
        <dbReference type="PROSITE" id="PS51749"/>
    </source>
</evidence>
<dbReference type="InterPro" id="IPR003615">
    <property type="entry name" value="HNH_nuc"/>
</dbReference>
<comment type="cofactor">
    <cofactor evidence="1 12">
        <name>Mg(2+)</name>
        <dbReference type="ChEBI" id="CHEBI:18420"/>
    </cofactor>
</comment>
<sequence length="1529" mass="178449">MAKILGLDLGTNSIGWAIVDKDGTDFSLIDKGVRIFSEGVKSEKGIESSRAAERTGYRSARKIKYRRKLRKYETLKVLSLNGMCPLSIEEVEEWKKSGFKKYPLNPEFLKWLRTDEAENINPYFFRDKASKQKVSLFELGRGFYHIAQRRGFLSNRLDQSAEGVFEEHNPQIQSLIEDLDDSKLILNELKSYYVDKGIIEEAEKGVFKKDLDEGEKKLKTLYNSLVAITKKNENNVEKCKEELIARLNKKEDLGKVKGKIKDISQAMLDGNFKTLGQYFFSLYNKEKIRNQYTSREEHYLEEFIMICKVQGIDFISDKEQLPEKKFDGLAKDLYKAIFFQRPLKSQKGLIGKCSFETSKSRCAISHPDFEEYRMWTYLNTIKIGTQSEKTLRFLTQEEKLKLVPKFYRKNDFNFEVLAKELIEKGASFGFYKSSKKNEYFYWFNYKSTDTVSACQVSASLKNTVGDDWKTKTFTYQTLNAKKEEVTKTVNYRDLWHLLSISTSDIYLYEYAKEKLKLDDKNAKVFSKIKLKKDFASLSLSAITKILPYIKEGLLYSHAVFMANIENVIDDEIWKDEKEKYIVKNGIFNIIKNDVFEREILNVANGLIKNSKSEGEIYSEESKSIFKSDFDKAIENLIKKREDLEINELFIEEVYLDYIEEIKKYDKERKFLPIPRLDEKVIQFLLGNNNDAVVYCSDEKKIKKLYHPSDIEVFKKKIIKDEFGNEKVVLGSPLTSSIKNPMAMRALHQLRKVLNTLILEGEVDENTKIHIEMARELNDANRRKGIQDYQKENKDFRDNAIKEIKKLYLDECGKEVEPTEDDILRYQLWIEQDKCEIYEQGKNIRICDIIGSNPAYDIEHTIPRSISQDNSQMNKTLCSQRFNREIKKQKMPIELSNHLEILPRIAHWKEEADNLSREIEIISRSIKAASTKEIKDKKIRRRHYLTLKRDYLQGKYDRFIWKEPKVGFKNSQIPDTGIITKYAQAYLKSYFKRVESVKGGMVAEFRKQWGIQESYIDENGFKQYKEKDRSKHTHHTIDAITIACMTKDKYDVLAHAWKLEDEQNKKEAKAIIEQAKPWKTFKEDLLKIEDEILVSHFTPDNVKKQSKKIVRVRGKKQYVAEIERDAKGKAIPKKDANGKIIYKVNDKGEKIPRLHQGDTVRGSLHQDSIYGAIKNPLKTDEIRYVIRKDLESLKANDIENIVDETVKEKVKKAIANKVLLLSSNAQQKNKIAENEKVWMNEEKQISINKVRIYANSVKNPLEIKEHSLLSKSRHEHKQMVYGLNEENFAMAIYEGLDKKGNTERAFELINYMDAGYYYKLKNKNERRKNIISLIPEKHLETGFDLLKSNNKPIILKKGLNVILYKNEKEEINFNNPNSIIKRLYKISGLDKDGIKLTYCVSAKGSTENIAYMNDIINEQKLFQIRSEIENLGLWDNIFSDFKNDNIKKSIFFKNLNDLLNKHYLENNIYDSKGLIKKVKFKESGLTTPKGGDVIDSFKDFPYIKFKASNFNALIEGIDFKILPSGRVVEI</sequence>
<dbReference type="HAMAP" id="MF_01480">
    <property type="entry name" value="Cas9"/>
    <property type="match status" value="1"/>
</dbReference>
<comment type="caution">
    <text evidence="15">The sequence shown here is derived from an EMBL/GenBank/DDBJ whole genome shotgun (WGS) entry which is preliminary data.</text>
</comment>
<dbReference type="GO" id="GO:0043571">
    <property type="term" value="P:maintenance of CRISPR repeat elements"/>
    <property type="evidence" value="ECO:0007669"/>
    <property type="project" value="UniProtKB-UniRule"/>
</dbReference>
<dbReference type="EMBL" id="QJHK01000023">
    <property type="protein sequence ID" value="PXY39156.1"/>
    <property type="molecule type" value="Genomic_DNA"/>
</dbReference>